<feature type="domain" description="PTS EIIC type-2" evidence="11">
    <location>
        <begin position="99"/>
        <end position="439"/>
    </location>
</feature>
<evidence type="ECO:0000256" key="1">
    <source>
        <dbReference type="ARBA" id="ARBA00004429"/>
    </source>
</evidence>
<keyword evidence="8 10" id="KW-0472">Membrane</keyword>
<feature type="region of interest" description="Disordered" evidence="9">
    <location>
        <begin position="1"/>
        <end position="50"/>
    </location>
</feature>
<comment type="subcellular location">
    <subcellularLocation>
        <location evidence="1">Cell inner membrane</location>
        <topology evidence="1">Multi-pass membrane protein</topology>
    </subcellularLocation>
</comment>
<keyword evidence="4" id="KW-0762">Sugar transport</keyword>
<name>A0A6N8CQF2_9BACI</name>
<dbReference type="InterPro" id="IPR006327">
    <property type="entry name" value="PTS_IIC_fruc"/>
</dbReference>
<evidence type="ECO:0000256" key="9">
    <source>
        <dbReference type="SAM" id="MobiDB-lite"/>
    </source>
</evidence>
<evidence type="ECO:0000256" key="2">
    <source>
        <dbReference type="ARBA" id="ARBA00022448"/>
    </source>
</evidence>
<feature type="transmembrane region" description="Helical" evidence="10">
    <location>
        <begin position="410"/>
        <end position="430"/>
    </location>
</feature>
<keyword evidence="5" id="KW-0598">Phosphotransferase system</keyword>
<keyword evidence="7 10" id="KW-1133">Transmembrane helix</keyword>
<dbReference type="GO" id="GO:0009401">
    <property type="term" value="P:phosphoenolpyruvate-dependent sugar phosphotransferase system"/>
    <property type="evidence" value="ECO:0007669"/>
    <property type="project" value="UniProtKB-KW"/>
</dbReference>
<evidence type="ECO:0000256" key="6">
    <source>
        <dbReference type="ARBA" id="ARBA00022692"/>
    </source>
</evidence>
<dbReference type="GO" id="GO:0090563">
    <property type="term" value="F:protein-phosphocysteine-sugar phosphotransferase activity"/>
    <property type="evidence" value="ECO:0007669"/>
    <property type="project" value="TreeGrafter"/>
</dbReference>
<dbReference type="Proteomes" id="UP000440978">
    <property type="component" value="Unassembled WGS sequence"/>
</dbReference>
<evidence type="ECO:0000259" key="11">
    <source>
        <dbReference type="PROSITE" id="PS51104"/>
    </source>
</evidence>
<feature type="transmembrane region" description="Helical" evidence="10">
    <location>
        <begin position="228"/>
        <end position="252"/>
    </location>
</feature>
<evidence type="ECO:0000256" key="5">
    <source>
        <dbReference type="ARBA" id="ARBA00022683"/>
    </source>
</evidence>
<reference evidence="12 13" key="1">
    <citation type="submission" date="2019-11" db="EMBL/GenBank/DDBJ databases">
        <title>Terrilactibacillus tamarindus sp. nov. BCM23-1 isolated from bark of Tamarindus indica.</title>
        <authorList>
            <person name="Kingkaew E."/>
            <person name="Tanasupawat S."/>
        </authorList>
    </citation>
    <scope>NUCLEOTIDE SEQUENCE [LARGE SCALE GENOMIC DNA]</scope>
    <source>
        <strain evidence="12 13">BCM23-1</strain>
    </source>
</reference>
<feature type="transmembrane region" description="Helical" evidence="10">
    <location>
        <begin position="184"/>
        <end position="207"/>
    </location>
</feature>
<gene>
    <name evidence="12" type="ORF">GMB86_10190</name>
</gene>
<dbReference type="EMBL" id="WNHB01000015">
    <property type="protein sequence ID" value="MTT32374.1"/>
    <property type="molecule type" value="Genomic_DNA"/>
</dbReference>
<evidence type="ECO:0000313" key="12">
    <source>
        <dbReference type="EMBL" id="MTT32374.1"/>
    </source>
</evidence>
<evidence type="ECO:0000256" key="3">
    <source>
        <dbReference type="ARBA" id="ARBA00022475"/>
    </source>
</evidence>
<organism evidence="12 13">
    <name type="scientific">Terrilactibacillus tamarindi</name>
    <dbReference type="NCBI Taxonomy" id="2599694"/>
    <lineage>
        <taxon>Bacteria</taxon>
        <taxon>Bacillati</taxon>
        <taxon>Bacillota</taxon>
        <taxon>Bacilli</taxon>
        <taxon>Bacillales</taxon>
        <taxon>Bacillaceae</taxon>
        <taxon>Terrilactibacillus</taxon>
    </lineage>
</organism>
<accession>A0A6N8CQF2</accession>
<feature type="transmembrane region" description="Helical" evidence="10">
    <location>
        <begin position="305"/>
        <end position="324"/>
    </location>
</feature>
<feature type="transmembrane region" description="Helical" evidence="10">
    <location>
        <begin position="264"/>
        <end position="284"/>
    </location>
</feature>
<dbReference type="InterPro" id="IPR050864">
    <property type="entry name" value="Bacterial_PTS_Sugar_Transport"/>
</dbReference>
<keyword evidence="3" id="KW-1003">Cell membrane</keyword>
<comment type="caution">
    <text evidence="12">The sequence shown here is derived from an EMBL/GenBank/DDBJ whole genome shotgun (WGS) entry which is preliminary data.</text>
</comment>
<feature type="transmembrane region" description="Helical" evidence="10">
    <location>
        <begin position="368"/>
        <end position="387"/>
    </location>
</feature>
<dbReference type="GO" id="GO:0008982">
    <property type="term" value="F:protein-N(PI)-phosphohistidine-sugar phosphotransferase activity"/>
    <property type="evidence" value="ECO:0007669"/>
    <property type="project" value="InterPro"/>
</dbReference>
<evidence type="ECO:0000256" key="10">
    <source>
        <dbReference type="SAM" id="Phobius"/>
    </source>
</evidence>
<proteinExistence type="predicted"/>
<evidence type="ECO:0000313" key="13">
    <source>
        <dbReference type="Proteomes" id="UP000440978"/>
    </source>
</evidence>
<sequence length="450" mass="48353">MRVVTGTAAPRHPHAPPTRPPQRERRNNRHTSTQQHKHPDTPPHTTKKTKKKLCKRCQIDLFIVYYTYKLVYRLTKPVYTKGGIIMKEQTNRKSIKQTLYDDLMSGIRSMIPFVAGGGILIAVSFLFGINATKPGSSEFNQFAKMLYDIGHEHAFLLMLPVFAGFIASAIAGKTALAPGMIGGLIAHSTGSSFFGGIIAGFLAGYSIRGLDILFKKFPSSLESLKNVLIFPVISTFFVGAIMFTVVAGPMSWLNSTLTSGLNSLGTSNLALVGAVLGLMMAVDLGGPVNKIAYTFGLAMIAQGNYYPMAAIMAAGLVPPLAVALSTTLFKSKFTIDERTQGKTYYLLGASFITESCMPVALADPLRIIPSVMIGSGITGALTMLFQIKLPAPHGGLFVIPVIDGGLMPKLLFLSTILIGTIVSAILIGLLKKAKQTEKAVAKDDLILKKA</sequence>
<evidence type="ECO:0000256" key="8">
    <source>
        <dbReference type="ARBA" id="ARBA00023136"/>
    </source>
</evidence>
<keyword evidence="6 10" id="KW-0812">Transmembrane</keyword>
<protein>
    <recommendedName>
        <fullName evidence="11">PTS EIIC type-2 domain-containing protein</fullName>
    </recommendedName>
</protein>
<keyword evidence="13" id="KW-1185">Reference proteome</keyword>
<dbReference type="GO" id="GO:0005886">
    <property type="term" value="C:plasma membrane"/>
    <property type="evidence" value="ECO:0007669"/>
    <property type="project" value="UniProtKB-SubCell"/>
</dbReference>
<dbReference type="InterPro" id="IPR013014">
    <property type="entry name" value="PTS_EIIC_2"/>
</dbReference>
<dbReference type="AlphaFoldDB" id="A0A6N8CQF2"/>
<evidence type="ECO:0000256" key="4">
    <source>
        <dbReference type="ARBA" id="ARBA00022597"/>
    </source>
</evidence>
<dbReference type="NCBIfam" id="TIGR01427">
    <property type="entry name" value="PTS_IIC_fructo"/>
    <property type="match status" value="1"/>
</dbReference>
<evidence type="ECO:0000256" key="7">
    <source>
        <dbReference type="ARBA" id="ARBA00022989"/>
    </source>
</evidence>
<keyword evidence="2" id="KW-0813">Transport</keyword>
<feature type="transmembrane region" description="Helical" evidence="10">
    <location>
        <begin position="153"/>
        <end position="172"/>
    </location>
</feature>
<dbReference type="PANTHER" id="PTHR30505">
    <property type="entry name" value="FRUCTOSE-LIKE PERMEASE"/>
    <property type="match status" value="1"/>
</dbReference>
<dbReference type="OrthoDB" id="9782569at2"/>
<dbReference type="PANTHER" id="PTHR30505:SF28">
    <property type="entry name" value="PTS SYSTEM 2-O-ALPHA-MANNOSYL-D-GLYCERATE-SPECIFIC EIIABC COMPONENT"/>
    <property type="match status" value="1"/>
</dbReference>
<dbReference type="PROSITE" id="PS51104">
    <property type="entry name" value="PTS_EIIC_TYPE_2"/>
    <property type="match status" value="1"/>
</dbReference>
<dbReference type="GO" id="GO:0005351">
    <property type="term" value="F:carbohydrate:proton symporter activity"/>
    <property type="evidence" value="ECO:0007669"/>
    <property type="project" value="InterPro"/>
</dbReference>
<feature type="transmembrane region" description="Helical" evidence="10">
    <location>
        <begin position="110"/>
        <end position="132"/>
    </location>
</feature>